<dbReference type="GO" id="GO:0003677">
    <property type="term" value="F:DNA binding"/>
    <property type="evidence" value="ECO:0007669"/>
    <property type="project" value="UniProtKB-KW"/>
</dbReference>
<sequence>MTHPYVNDVALVGRLSGGVECKPLPSGDTVVEWRLVVERPPETRHRQKVVDTIDCVSYDERFRYLTSDWRHGDLIEVRGAIRRRFWRTMSGATASRCEIEVREADLVAVAPEISGVGHDAGG</sequence>
<comment type="caution">
    <text evidence="3">The sequence shown here is derived from an EMBL/GenBank/DDBJ whole genome shotgun (WGS) entry which is preliminary data.</text>
</comment>
<keyword evidence="4" id="KW-1185">Reference proteome</keyword>
<dbReference type="EMBL" id="JABVEC010000071">
    <property type="protein sequence ID" value="MBC6471340.1"/>
    <property type="molecule type" value="Genomic_DNA"/>
</dbReference>
<dbReference type="PROSITE" id="PS50935">
    <property type="entry name" value="SSB"/>
    <property type="match status" value="1"/>
</dbReference>
<dbReference type="Pfam" id="PF00436">
    <property type="entry name" value="SSB"/>
    <property type="match status" value="1"/>
</dbReference>
<dbReference type="InterPro" id="IPR000424">
    <property type="entry name" value="Primosome_PriB/ssb"/>
</dbReference>
<dbReference type="Proteomes" id="UP000805614">
    <property type="component" value="Unassembled WGS sequence"/>
</dbReference>
<evidence type="ECO:0000256" key="2">
    <source>
        <dbReference type="PROSITE-ProRule" id="PRU00252"/>
    </source>
</evidence>
<protein>
    <submittedName>
        <fullName evidence="3">Single-stranded DNA-binding protein</fullName>
    </submittedName>
</protein>
<evidence type="ECO:0000313" key="4">
    <source>
        <dbReference type="Proteomes" id="UP000805614"/>
    </source>
</evidence>
<proteinExistence type="predicted"/>
<evidence type="ECO:0000256" key="1">
    <source>
        <dbReference type="ARBA" id="ARBA00023125"/>
    </source>
</evidence>
<dbReference type="SUPFAM" id="SSF50249">
    <property type="entry name" value="Nucleic acid-binding proteins"/>
    <property type="match status" value="1"/>
</dbReference>
<accession>A0ABR7M3N5</accession>
<dbReference type="RefSeq" id="WP_187248378.1">
    <property type="nucleotide sequence ID" value="NZ_BAAAOK010000010.1"/>
</dbReference>
<dbReference type="InterPro" id="IPR012340">
    <property type="entry name" value="NA-bd_OB-fold"/>
</dbReference>
<evidence type="ECO:0000313" key="3">
    <source>
        <dbReference type="EMBL" id="MBC6471340.1"/>
    </source>
</evidence>
<keyword evidence="1 2" id="KW-0238">DNA-binding</keyword>
<dbReference type="Gene3D" id="2.40.50.140">
    <property type="entry name" value="Nucleic acid-binding proteins"/>
    <property type="match status" value="1"/>
</dbReference>
<gene>
    <name evidence="3" type="ORF">HKK74_38530</name>
</gene>
<name>A0ABR7M3N5_9ACTN</name>
<reference evidence="3 4" key="1">
    <citation type="submission" date="2020-06" db="EMBL/GenBank/DDBJ databases">
        <title>Actinomadura xiongansis sp. nov., isolated from soil of Baiyangdian.</title>
        <authorList>
            <person name="Zhang X."/>
        </authorList>
    </citation>
    <scope>NUCLEOTIDE SEQUENCE [LARGE SCALE GENOMIC DNA]</scope>
    <source>
        <strain evidence="3 4">HBUM206468</strain>
    </source>
</reference>
<organism evidence="3 4">
    <name type="scientific">Actinomadura alba</name>
    <dbReference type="NCBI Taxonomy" id="406431"/>
    <lineage>
        <taxon>Bacteria</taxon>
        <taxon>Bacillati</taxon>
        <taxon>Actinomycetota</taxon>
        <taxon>Actinomycetes</taxon>
        <taxon>Streptosporangiales</taxon>
        <taxon>Thermomonosporaceae</taxon>
        <taxon>Actinomadura</taxon>
    </lineage>
</organism>